<keyword evidence="3 11" id="KW-0812">Transmembrane</keyword>
<comment type="subcellular location">
    <subcellularLocation>
        <location evidence="1">Cell membrane</location>
        <topology evidence="1">Multi-pass membrane protein</topology>
    </subcellularLocation>
</comment>
<feature type="transmembrane region" description="Helical" evidence="11">
    <location>
        <begin position="792"/>
        <end position="814"/>
    </location>
</feature>
<protein>
    <recommendedName>
        <fullName evidence="12">G-protein coupled receptors family 3 profile domain-containing protein</fullName>
    </recommendedName>
</protein>
<feature type="transmembrane region" description="Helical" evidence="11">
    <location>
        <begin position="612"/>
        <end position="630"/>
    </location>
</feature>
<evidence type="ECO:0000313" key="14">
    <source>
        <dbReference type="Proteomes" id="UP000694421"/>
    </source>
</evidence>
<dbReference type="InterPro" id="IPR000068">
    <property type="entry name" value="GPCR_3_Ca_sens_rcpt-rel"/>
</dbReference>
<keyword evidence="2" id="KW-1003">Cell membrane</keyword>
<keyword evidence="5 11" id="KW-1133">Transmembrane helix</keyword>
<evidence type="ECO:0000256" key="9">
    <source>
        <dbReference type="ARBA" id="ARBA00023180"/>
    </source>
</evidence>
<keyword evidence="8" id="KW-0675">Receptor</keyword>
<sequence length="840" mass="95038">MPADAPATEISKPDDFSSLVPCFHQGLFAKHSRFVVPKNYQHILALAFAVKEVNENPQILQNVTLGFCIYDSYFSPRWTYQTTMHLTSSVDRLIPNYLCDKQNNLITVIGGLDSDISAVMSNILESYKIPQVRYIYMCVCVCVYVRSRKFQNRMLFQSSKFHFVEWTWIGIITTDTDNGIRILDVLLPFFSENGVCFAFVEKIPFLISLTDINTKVKQAAEIHSKIIVSKANVVVFYGESNGIVYLRWLPYLSEQDLRNIPKGIVWILTAQMELVSLVYQRDWDTEIINGALSFTIHSNDIPGFKTFVQDRNPSMAKGDGFIRDFWQQAFGCEISDIVVKKEKGNTCTGEEKLESLPGTFFEMSMTGHSYNIYNAVHAVAHALHAMSSFRVKHAKSIDGGGLKLQNQQIQQVVAQIFYWTYIILWTLCSAGDKISFDQNSVLVAGFDIVNWVVSANQSFHRVRVGKMESKNPLSQAFAINESTIRWNHRFSQVQPLSLCNDRCHPGSRKKAQEGEPFCCYDCVPCPEGKISDQEGKKKKKKNSCTQYGKFPTKHQDLCIPKMVIFLSYNEPLGISLTCFVLLLSLISVLVLEAFMTHHNTPIVIANNRDLTYTFLISLLFCFLCALQFIGKPLKVTCLFRQIAFGIIFTVAVSCVLAKTITVVLAFMATKPASRMRKCIGKRLTNSIVILCSLIQTTICIVWLSTSPPFPSVDLQALPREIVLECNEGSVIMFYIVLSYMGLLAVVSFTVAFFARKLPDSFNEAKFITFSMLVFCSVWLSFVPAHLSTNGKYMVAVEIFSILASGAGLLGCIFFPKCYIILFRPDLNNREQLVRRKDKWL</sequence>
<dbReference type="InterPro" id="IPR028082">
    <property type="entry name" value="Peripla_BP_I"/>
</dbReference>
<dbReference type="InterPro" id="IPR000337">
    <property type="entry name" value="GPCR_3"/>
</dbReference>
<dbReference type="PANTHER" id="PTHR24061:SF599">
    <property type="entry name" value="G-PROTEIN COUPLED RECEPTORS FAMILY 3 PROFILE DOMAIN-CONTAINING PROTEIN"/>
    <property type="match status" value="1"/>
</dbReference>
<organism evidence="13 14">
    <name type="scientific">Salvator merianae</name>
    <name type="common">Argentine black and white tegu</name>
    <name type="synonym">Tupinambis merianae</name>
    <dbReference type="NCBI Taxonomy" id="96440"/>
    <lineage>
        <taxon>Eukaryota</taxon>
        <taxon>Metazoa</taxon>
        <taxon>Chordata</taxon>
        <taxon>Craniata</taxon>
        <taxon>Vertebrata</taxon>
        <taxon>Euteleostomi</taxon>
        <taxon>Lepidosauria</taxon>
        <taxon>Squamata</taxon>
        <taxon>Bifurcata</taxon>
        <taxon>Unidentata</taxon>
        <taxon>Episquamata</taxon>
        <taxon>Laterata</taxon>
        <taxon>Teiioidea</taxon>
        <taxon>Teiidae</taxon>
        <taxon>Salvator</taxon>
    </lineage>
</organism>
<dbReference type="GO" id="GO:0004930">
    <property type="term" value="F:G protein-coupled receptor activity"/>
    <property type="evidence" value="ECO:0007669"/>
    <property type="project" value="UniProtKB-KW"/>
</dbReference>
<accession>A0A8D0BGP0</accession>
<dbReference type="AlphaFoldDB" id="A0A8D0BGP0"/>
<dbReference type="PRINTS" id="PR00248">
    <property type="entry name" value="GPCRMGR"/>
</dbReference>
<dbReference type="Pfam" id="PF00003">
    <property type="entry name" value="7tm_3"/>
    <property type="match status" value="1"/>
</dbReference>
<dbReference type="Proteomes" id="UP000694421">
    <property type="component" value="Unplaced"/>
</dbReference>
<dbReference type="InterPro" id="IPR001828">
    <property type="entry name" value="ANF_lig-bd_rcpt"/>
</dbReference>
<evidence type="ECO:0000256" key="5">
    <source>
        <dbReference type="ARBA" id="ARBA00022989"/>
    </source>
</evidence>
<dbReference type="CDD" id="cd15283">
    <property type="entry name" value="7tmC_V2R_pheromone"/>
    <property type="match status" value="1"/>
</dbReference>
<feature type="transmembrane region" description="Helical" evidence="11">
    <location>
        <begin position="731"/>
        <end position="754"/>
    </location>
</feature>
<dbReference type="Pfam" id="PF01094">
    <property type="entry name" value="ANF_receptor"/>
    <property type="match status" value="1"/>
</dbReference>
<feature type="transmembrane region" description="Helical" evidence="11">
    <location>
        <begin position="687"/>
        <end position="705"/>
    </location>
</feature>
<evidence type="ECO:0000256" key="7">
    <source>
        <dbReference type="ARBA" id="ARBA00023136"/>
    </source>
</evidence>
<evidence type="ECO:0000256" key="3">
    <source>
        <dbReference type="ARBA" id="ARBA00022692"/>
    </source>
</evidence>
<evidence type="ECO:0000256" key="10">
    <source>
        <dbReference type="ARBA" id="ARBA00023224"/>
    </source>
</evidence>
<dbReference type="Gene3D" id="3.40.50.2300">
    <property type="match status" value="2"/>
</dbReference>
<keyword evidence="9" id="KW-0325">Glycoprotein</keyword>
<dbReference type="FunFam" id="2.10.50.30:FF:000003">
    <property type="entry name" value="Vomeronasal 2, receptor 120"/>
    <property type="match status" value="1"/>
</dbReference>
<dbReference type="PANTHER" id="PTHR24061">
    <property type="entry name" value="CALCIUM-SENSING RECEPTOR-RELATED"/>
    <property type="match status" value="1"/>
</dbReference>
<evidence type="ECO:0000256" key="8">
    <source>
        <dbReference type="ARBA" id="ARBA00023170"/>
    </source>
</evidence>
<keyword evidence="4" id="KW-0732">Signal</keyword>
<dbReference type="Gene3D" id="2.10.50.30">
    <property type="entry name" value="GPCR, family 3, nine cysteines domain"/>
    <property type="match status" value="1"/>
</dbReference>
<reference evidence="13" key="2">
    <citation type="submission" date="2025-09" db="UniProtKB">
        <authorList>
            <consortium name="Ensembl"/>
        </authorList>
    </citation>
    <scope>IDENTIFICATION</scope>
</reference>
<feature type="transmembrane region" description="Helical" evidence="11">
    <location>
        <begin position="572"/>
        <end position="591"/>
    </location>
</feature>
<dbReference type="SUPFAM" id="SSF53822">
    <property type="entry name" value="Periplasmic binding protein-like I"/>
    <property type="match status" value="1"/>
</dbReference>
<dbReference type="PRINTS" id="PR01535">
    <property type="entry name" value="VOMERONASL2R"/>
</dbReference>
<proteinExistence type="predicted"/>
<dbReference type="FunFam" id="3.40.50.2300:FF:000024">
    <property type="entry name" value="Vomeronasal 2, receptor 73"/>
    <property type="match status" value="1"/>
</dbReference>
<dbReference type="InterPro" id="IPR011500">
    <property type="entry name" value="GPCR_3_9-Cys_dom"/>
</dbReference>
<evidence type="ECO:0000313" key="13">
    <source>
        <dbReference type="Ensembl" id="ENSSMRP00000007769.1"/>
    </source>
</evidence>
<dbReference type="InterPro" id="IPR038550">
    <property type="entry name" value="GPCR_3_9-Cys_sf"/>
</dbReference>
<evidence type="ECO:0000259" key="12">
    <source>
        <dbReference type="PROSITE" id="PS50259"/>
    </source>
</evidence>
<dbReference type="GeneTree" id="ENSGT00950000182788"/>
<dbReference type="OMA" id="PNKVMCL"/>
<evidence type="ECO:0000256" key="2">
    <source>
        <dbReference type="ARBA" id="ARBA00022475"/>
    </source>
</evidence>
<keyword evidence="10" id="KW-0807">Transducer</keyword>
<evidence type="ECO:0000256" key="4">
    <source>
        <dbReference type="ARBA" id="ARBA00022729"/>
    </source>
</evidence>
<dbReference type="InterPro" id="IPR017978">
    <property type="entry name" value="GPCR_3_C"/>
</dbReference>
<dbReference type="SUPFAM" id="SSF81665">
    <property type="entry name" value="Calcium ATPase, transmembrane domain M"/>
    <property type="match status" value="1"/>
</dbReference>
<evidence type="ECO:0000256" key="6">
    <source>
        <dbReference type="ARBA" id="ARBA00023040"/>
    </source>
</evidence>
<dbReference type="PROSITE" id="PS00981">
    <property type="entry name" value="G_PROTEIN_RECEP_F3_3"/>
    <property type="match status" value="1"/>
</dbReference>
<dbReference type="Ensembl" id="ENSSMRT00000009085.1">
    <property type="protein sequence ID" value="ENSSMRP00000007769.1"/>
    <property type="gene ID" value="ENSSMRG00000005761.1"/>
</dbReference>
<reference evidence="13" key="1">
    <citation type="submission" date="2025-08" db="UniProtKB">
        <authorList>
            <consortium name="Ensembl"/>
        </authorList>
    </citation>
    <scope>IDENTIFICATION</scope>
</reference>
<dbReference type="InterPro" id="IPR017979">
    <property type="entry name" value="GPCR_3_CS"/>
</dbReference>
<dbReference type="PROSITE" id="PS50259">
    <property type="entry name" value="G_PROTEIN_RECEP_F3_4"/>
    <property type="match status" value="1"/>
</dbReference>
<dbReference type="GO" id="GO:0005886">
    <property type="term" value="C:plasma membrane"/>
    <property type="evidence" value="ECO:0007669"/>
    <property type="project" value="UniProtKB-SubCell"/>
</dbReference>
<keyword evidence="7 11" id="KW-0472">Membrane</keyword>
<keyword evidence="14" id="KW-1185">Reference proteome</keyword>
<feature type="transmembrane region" description="Helical" evidence="11">
    <location>
        <begin position="766"/>
        <end position="786"/>
    </location>
</feature>
<dbReference type="InterPro" id="IPR004073">
    <property type="entry name" value="GPCR_3_vmron_rcpt_2"/>
</dbReference>
<dbReference type="InterPro" id="IPR023298">
    <property type="entry name" value="ATPase_P-typ_TM_dom_sf"/>
</dbReference>
<evidence type="ECO:0000256" key="11">
    <source>
        <dbReference type="SAM" id="Phobius"/>
    </source>
</evidence>
<feature type="transmembrane region" description="Helical" evidence="11">
    <location>
        <begin position="642"/>
        <end position="666"/>
    </location>
</feature>
<name>A0A8D0BGP0_SALMN</name>
<evidence type="ECO:0000256" key="1">
    <source>
        <dbReference type="ARBA" id="ARBA00004651"/>
    </source>
</evidence>
<keyword evidence="6" id="KW-0297">G-protein coupled receptor</keyword>
<dbReference type="Pfam" id="PF07562">
    <property type="entry name" value="NCD3G"/>
    <property type="match status" value="1"/>
</dbReference>
<feature type="domain" description="G-protein coupled receptors family 3 profile" evidence="12">
    <location>
        <begin position="572"/>
        <end position="836"/>
    </location>
</feature>